<protein>
    <submittedName>
        <fullName evidence="1">Uncharacterized protein</fullName>
    </submittedName>
</protein>
<reference evidence="1" key="1">
    <citation type="submission" date="2019-08" db="EMBL/GenBank/DDBJ databases">
        <authorList>
            <person name="Kucharzyk K."/>
            <person name="Murdoch R.W."/>
            <person name="Higgins S."/>
            <person name="Loffler F."/>
        </authorList>
    </citation>
    <scope>NUCLEOTIDE SEQUENCE</scope>
</reference>
<comment type="caution">
    <text evidence="1">The sequence shown here is derived from an EMBL/GenBank/DDBJ whole genome shotgun (WGS) entry which is preliminary data.</text>
</comment>
<dbReference type="AlphaFoldDB" id="A0A645G9B5"/>
<organism evidence="1">
    <name type="scientific">bioreactor metagenome</name>
    <dbReference type="NCBI Taxonomy" id="1076179"/>
    <lineage>
        <taxon>unclassified sequences</taxon>
        <taxon>metagenomes</taxon>
        <taxon>ecological metagenomes</taxon>
    </lineage>
</organism>
<proteinExistence type="predicted"/>
<gene>
    <name evidence="1" type="ORF">SDC9_168043</name>
</gene>
<dbReference type="EMBL" id="VSSQ01068478">
    <property type="protein sequence ID" value="MPN20664.1"/>
    <property type="molecule type" value="Genomic_DNA"/>
</dbReference>
<dbReference type="InterPro" id="IPR054055">
    <property type="entry name" value="YpzH"/>
</dbReference>
<name>A0A645G9B5_9ZZZZ</name>
<sequence>MGKIIAAYITADEKRILGGHPLALLVEDESGQARLSAELGRALHADIVRLTNGDYLLLTEEGRGK</sequence>
<dbReference type="Pfam" id="PF21835">
    <property type="entry name" value="YIEGIA_cap"/>
    <property type="match status" value="1"/>
</dbReference>
<accession>A0A645G9B5</accession>
<evidence type="ECO:0000313" key="1">
    <source>
        <dbReference type="EMBL" id="MPN20664.1"/>
    </source>
</evidence>